<evidence type="ECO:0000313" key="2">
    <source>
        <dbReference type="EMBL" id="USW52027.1"/>
    </source>
</evidence>
<proteinExistence type="predicted"/>
<dbReference type="InterPro" id="IPR002225">
    <property type="entry name" value="3Beta_OHSteriod_DH/Estase"/>
</dbReference>
<protein>
    <submittedName>
        <fullName evidence="2">3-beta hydroxysteroid dehydrogenase/isomerase, NAD(P)-binding domain superfamily</fullName>
    </submittedName>
</protein>
<reference evidence="2" key="1">
    <citation type="submission" date="2022-06" db="EMBL/GenBank/DDBJ databases">
        <title>Complete genome sequences of two strains of the flax pathogen Septoria linicola.</title>
        <authorList>
            <person name="Lapalu N."/>
            <person name="Simon A."/>
            <person name="Demenou B."/>
            <person name="Paumier D."/>
            <person name="Guillot M.-P."/>
            <person name="Gout L."/>
            <person name="Valade R."/>
        </authorList>
    </citation>
    <scope>NUCLEOTIDE SEQUENCE</scope>
    <source>
        <strain evidence="2">SE15195</strain>
    </source>
</reference>
<dbReference type="EMBL" id="CP099421">
    <property type="protein sequence ID" value="USW52027.1"/>
    <property type="molecule type" value="Genomic_DNA"/>
</dbReference>
<evidence type="ECO:0000313" key="3">
    <source>
        <dbReference type="Proteomes" id="UP001056384"/>
    </source>
</evidence>
<name>A0A9Q9AM74_9PEZI</name>
<dbReference type="Pfam" id="PF01073">
    <property type="entry name" value="3Beta_HSD"/>
    <property type="match status" value="1"/>
</dbReference>
<dbReference type="GO" id="GO:0016616">
    <property type="term" value="F:oxidoreductase activity, acting on the CH-OH group of donors, NAD or NADP as acceptor"/>
    <property type="evidence" value="ECO:0007669"/>
    <property type="project" value="InterPro"/>
</dbReference>
<feature type="domain" description="3-beta hydroxysteroid dehydrogenase/isomerase" evidence="1">
    <location>
        <begin position="5"/>
        <end position="140"/>
    </location>
</feature>
<dbReference type="InterPro" id="IPR036291">
    <property type="entry name" value="NAD(P)-bd_dom_sf"/>
</dbReference>
<dbReference type="PANTHER" id="PTHR14097:SF9">
    <property type="entry name" value="EPIMERASE, PUTATIVE (AFU_ORTHOLOGUE AFUA_8G07320)-RELATED"/>
    <property type="match status" value="1"/>
</dbReference>
<sequence length="204" mass="22380">MKVILTGASGFIGGAVLQRLITLSNVTSIIVLSRRELPIENPKLKTIVVKDFLNYEQQVLDQLAGAEACIWVLGSATSGKDVHQDMTFAATKAFSESILPTLQKGMQFRFVYTSGALVVRLGKIETRIVNLESEYAPSWKSCVVRPALVTDGEPMMRLLLSGHYIPKQELAATMADLAVNGGSQQTLDNIDLRQRSRAVIEEET</sequence>
<dbReference type="AlphaFoldDB" id="A0A9Q9AM74"/>
<dbReference type="SUPFAM" id="SSF51735">
    <property type="entry name" value="NAD(P)-binding Rossmann-fold domains"/>
    <property type="match status" value="1"/>
</dbReference>
<keyword evidence="3" id="KW-1185">Reference proteome</keyword>
<dbReference type="GO" id="GO:0006694">
    <property type="term" value="P:steroid biosynthetic process"/>
    <property type="evidence" value="ECO:0007669"/>
    <property type="project" value="InterPro"/>
</dbReference>
<gene>
    <name evidence="2" type="ORF">Slin15195_G053460</name>
</gene>
<dbReference type="Proteomes" id="UP001056384">
    <property type="component" value="Chromosome 4"/>
</dbReference>
<organism evidence="2 3">
    <name type="scientific">Septoria linicola</name>
    <dbReference type="NCBI Taxonomy" id="215465"/>
    <lineage>
        <taxon>Eukaryota</taxon>
        <taxon>Fungi</taxon>
        <taxon>Dikarya</taxon>
        <taxon>Ascomycota</taxon>
        <taxon>Pezizomycotina</taxon>
        <taxon>Dothideomycetes</taxon>
        <taxon>Dothideomycetidae</taxon>
        <taxon>Mycosphaerellales</taxon>
        <taxon>Mycosphaerellaceae</taxon>
        <taxon>Septoria</taxon>
    </lineage>
</organism>
<accession>A0A9Q9AM74</accession>
<dbReference type="PANTHER" id="PTHR14097">
    <property type="entry name" value="OXIDOREDUCTASE HTATIP2"/>
    <property type="match status" value="1"/>
</dbReference>
<dbReference type="Gene3D" id="3.40.50.720">
    <property type="entry name" value="NAD(P)-binding Rossmann-like Domain"/>
    <property type="match status" value="1"/>
</dbReference>
<evidence type="ECO:0000259" key="1">
    <source>
        <dbReference type="Pfam" id="PF01073"/>
    </source>
</evidence>